<feature type="chain" id="PRO_5019360020" description="BspA family leucine-rich repeat surface protein" evidence="2">
    <location>
        <begin position="21"/>
        <end position="280"/>
    </location>
</feature>
<dbReference type="Pfam" id="PF03382">
    <property type="entry name" value="DUF285"/>
    <property type="match status" value="1"/>
</dbReference>
<dbReference type="Proteomes" id="UP000291116">
    <property type="component" value="Unassembled WGS sequence"/>
</dbReference>
<evidence type="ECO:0008006" key="5">
    <source>
        <dbReference type="Google" id="ProtNLM"/>
    </source>
</evidence>
<feature type="non-terminal residue" evidence="3">
    <location>
        <position position="280"/>
    </location>
</feature>
<evidence type="ECO:0000313" key="4">
    <source>
        <dbReference type="Proteomes" id="UP000291116"/>
    </source>
</evidence>
<keyword evidence="4" id="KW-1185">Reference proteome</keyword>
<dbReference type="NCBIfam" id="TIGR02167">
    <property type="entry name" value="Liste_lipo_26"/>
    <property type="match status" value="1"/>
</dbReference>
<keyword evidence="2" id="KW-0732">Signal</keyword>
<evidence type="ECO:0000256" key="2">
    <source>
        <dbReference type="SAM" id="SignalP"/>
    </source>
</evidence>
<dbReference type="OrthoDB" id="198852at2759"/>
<sequence>MRLGIALSAIVALSSASADADRNDEPQSTKPSRQYPVPLSMGLATKQRSARDATKKATVLRNGRSEGIEPTGTEAIDDAKGEDPDFLPDLGVIGTPAVPASVDAGKASTPWMHPDEQRVLKPRTDCAADCPNGRPVIKVSGPDFRNLLSKCGPNAWFCPYDLPTNCWDTSRVTDMSYAFAARSIWPGSFNEPLNCWDVSSVTSMRRMFYAQSSFNQPIGNWDVSRVGDMEHTFSLAKNFNQPIGDWDVSSVTNMMDMFNEAFQFNQPIGDWNVSRVKRTT</sequence>
<gene>
    <name evidence="3" type="ORF">PSNMU_V1.4_AUG-EV-PASAV3_0009980</name>
</gene>
<dbReference type="InterPro" id="IPR011889">
    <property type="entry name" value="Liste_lipo_26"/>
</dbReference>
<dbReference type="InterPro" id="IPR005046">
    <property type="entry name" value="DUF285"/>
</dbReference>
<evidence type="ECO:0000313" key="3">
    <source>
        <dbReference type="EMBL" id="VEU34296.1"/>
    </source>
</evidence>
<accession>A0A448YX18</accession>
<evidence type="ECO:0000256" key="1">
    <source>
        <dbReference type="SAM" id="MobiDB-lite"/>
    </source>
</evidence>
<feature type="region of interest" description="Disordered" evidence="1">
    <location>
        <begin position="15"/>
        <end position="84"/>
    </location>
</feature>
<dbReference type="EMBL" id="CAACVS010000024">
    <property type="protein sequence ID" value="VEU34296.1"/>
    <property type="molecule type" value="Genomic_DNA"/>
</dbReference>
<reference evidence="3 4" key="1">
    <citation type="submission" date="2019-01" db="EMBL/GenBank/DDBJ databases">
        <authorList>
            <person name="Ferrante I. M."/>
        </authorList>
    </citation>
    <scope>NUCLEOTIDE SEQUENCE [LARGE SCALE GENOMIC DNA]</scope>
    <source>
        <strain evidence="3 4">B856</strain>
    </source>
</reference>
<proteinExistence type="predicted"/>
<dbReference type="AlphaFoldDB" id="A0A448YX18"/>
<organism evidence="3 4">
    <name type="scientific">Pseudo-nitzschia multistriata</name>
    <dbReference type="NCBI Taxonomy" id="183589"/>
    <lineage>
        <taxon>Eukaryota</taxon>
        <taxon>Sar</taxon>
        <taxon>Stramenopiles</taxon>
        <taxon>Ochrophyta</taxon>
        <taxon>Bacillariophyta</taxon>
        <taxon>Bacillariophyceae</taxon>
        <taxon>Bacillariophycidae</taxon>
        <taxon>Bacillariales</taxon>
        <taxon>Bacillariaceae</taxon>
        <taxon>Pseudo-nitzschia</taxon>
    </lineage>
</organism>
<protein>
    <recommendedName>
        <fullName evidence="5">BspA family leucine-rich repeat surface protein</fullName>
    </recommendedName>
</protein>
<name>A0A448YX18_9STRA</name>
<feature type="signal peptide" evidence="2">
    <location>
        <begin position="1"/>
        <end position="20"/>
    </location>
</feature>